<keyword evidence="1" id="KW-0472">Membrane</keyword>
<evidence type="ECO:0000313" key="2">
    <source>
        <dbReference type="EMBL" id="SZX66018.1"/>
    </source>
</evidence>
<gene>
    <name evidence="2" type="ORF">BQ4739_LOCUS6469</name>
</gene>
<feature type="transmembrane region" description="Helical" evidence="1">
    <location>
        <begin position="348"/>
        <end position="371"/>
    </location>
</feature>
<keyword evidence="1" id="KW-0812">Transmembrane</keyword>
<evidence type="ECO:0000256" key="1">
    <source>
        <dbReference type="SAM" id="Phobius"/>
    </source>
</evidence>
<sequence>MASSTASTSADIDAGSYETYDNLKVSCGPLLRLPSYLESEFWSQRVMLVIDAFAITHALIMNMMQIKTFKVLSTATLLPHERIAMLLYPVGALSNLLLIVRRPRDYSKERLSSTISNRVGRVVLMLLTALLSTPLDAEKLAGALPGWQPSLQGSVFNTSGLNPPVAATAASLAVNRTAAAVPASWQSAGTAAGSFLAAEAAAAVVDSAAGASMAMAAGSAVAWAAASAAGVAAAHSSITMRLGWRQLAQLIKPVFGPPLVTLGYCTFMLPLRLTVPLQLVTFVISLVIFSTRACWYLSRPGLAEMAVGGCRAVSTAMFAGPSLIMGSSSSAHAAHVQSAVCSFGLSSLLMLTVFVHVVLLLVVPCVAQYAIEYIMKAQFVASRGLRLESSWGPQKGAVLVALSVQAVLLATWVLCDFAVRGMMMQDMQCSAEGWLVAAGPGTLAAA</sequence>
<reference evidence="2 3" key="1">
    <citation type="submission" date="2016-10" db="EMBL/GenBank/DDBJ databases">
        <authorList>
            <person name="Cai Z."/>
        </authorList>
    </citation>
    <scope>NUCLEOTIDE SEQUENCE [LARGE SCALE GENOMIC DNA]</scope>
</reference>
<keyword evidence="1" id="KW-1133">Transmembrane helix</keyword>
<protein>
    <submittedName>
        <fullName evidence="2">Uncharacterized protein</fullName>
    </submittedName>
</protein>
<dbReference type="EMBL" id="FNXT01000679">
    <property type="protein sequence ID" value="SZX66018.1"/>
    <property type="molecule type" value="Genomic_DNA"/>
</dbReference>
<keyword evidence="3" id="KW-1185">Reference proteome</keyword>
<name>A0A383VKF4_TETOB</name>
<accession>A0A383VKF4</accession>
<feature type="transmembrane region" description="Helical" evidence="1">
    <location>
        <begin position="397"/>
        <end position="419"/>
    </location>
</feature>
<dbReference type="AlphaFoldDB" id="A0A383VKF4"/>
<proteinExistence type="predicted"/>
<feature type="transmembrane region" description="Helical" evidence="1">
    <location>
        <begin position="275"/>
        <end position="295"/>
    </location>
</feature>
<dbReference type="Proteomes" id="UP000256970">
    <property type="component" value="Unassembled WGS sequence"/>
</dbReference>
<feature type="transmembrane region" description="Helical" evidence="1">
    <location>
        <begin position="83"/>
        <end position="100"/>
    </location>
</feature>
<feature type="transmembrane region" description="Helical" evidence="1">
    <location>
        <begin position="46"/>
        <end position="63"/>
    </location>
</feature>
<evidence type="ECO:0000313" key="3">
    <source>
        <dbReference type="Proteomes" id="UP000256970"/>
    </source>
</evidence>
<organism evidence="2 3">
    <name type="scientific">Tetradesmus obliquus</name>
    <name type="common">Green alga</name>
    <name type="synonym">Acutodesmus obliquus</name>
    <dbReference type="NCBI Taxonomy" id="3088"/>
    <lineage>
        <taxon>Eukaryota</taxon>
        <taxon>Viridiplantae</taxon>
        <taxon>Chlorophyta</taxon>
        <taxon>core chlorophytes</taxon>
        <taxon>Chlorophyceae</taxon>
        <taxon>CS clade</taxon>
        <taxon>Sphaeropleales</taxon>
        <taxon>Scenedesmaceae</taxon>
        <taxon>Tetradesmus</taxon>
    </lineage>
</organism>